<accession>A0A8S1VFH5</accession>
<dbReference type="FunFam" id="3.90.70.10:FF:000104">
    <property type="entry name" value="Cathepsin L 1"/>
    <property type="match status" value="1"/>
</dbReference>
<dbReference type="Proteomes" id="UP000689195">
    <property type="component" value="Unassembled WGS sequence"/>
</dbReference>
<keyword evidence="2" id="KW-0964">Secreted</keyword>
<feature type="chain" id="PRO_5035812952" description="cathepsin L" evidence="12">
    <location>
        <begin position="24"/>
        <end position="324"/>
    </location>
</feature>
<keyword evidence="6" id="KW-0788">Thiol protease</keyword>
<evidence type="ECO:0000256" key="6">
    <source>
        <dbReference type="ARBA" id="ARBA00022807"/>
    </source>
</evidence>
<keyword evidence="7" id="KW-0865">Zymogen</keyword>
<dbReference type="Pfam" id="PF08246">
    <property type="entry name" value="Inhibitor_I29"/>
    <property type="match status" value="1"/>
</dbReference>
<evidence type="ECO:0000256" key="3">
    <source>
        <dbReference type="ARBA" id="ARBA00022670"/>
    </source>
</evidence>
<organism evidence="15 16">
    <name type="scientific">Paramecium pentaurelia</name>
    <dbReference type="NCBI Taxonomy" id="43138"/>
    <lineage>
        <taxon>Eukaryota</taxon>
        <taxon>Sar</taxon>
        <taxon>Alveolata</taxon>
        <taxon>Ciliophora</taxon>
        <taxon>Intramacronucleata</taxon>
        <taxon>Oligohymenophorea</taxon>
        <taxon>Peniculida</taxon>
        <taxon>Parameciidae</taxon>
        <taxon>Paramecium</taxon>
    </lineage>
</organism>
<sequence length="324" mass="36735">MEKIFLTVGFMILLGASLYLNNTQEVSDEIDTGNLYTNWKMKYNKRYTNQRDEMYRYKVFTDNLNFIRAFQESRKETTYTMELNQFADMSQQEFAQTYLSLRVRKTSKINAANDNFQYKGAEVDWTTDKKIKYPAVKNQGSCGSSWAFSAVGTLEINSDIELNKRYVLSEQDLVDCTRPYGNQGCKGGWVDLAYHYVLDYGLTEAKDYPYTGKDEECQSSANRPFQHLAGYYLYETCSQLADAIQKRTVAIAVDANSWQFYGSGVLSECTKDLNHAAVLVGVSADGVWKIRNSWGATWGEAGHIRLTEGDTCGICADPSSPVLQ</sequence>
<name>A0A8S1VFH5_9CILI</name>
<evidence type="ECO:0000259" key="13">
    <source>
        <dbReference type="SMART" id="SM00645"/>
    </source>
</evidence>
<evidence type="ECO:0000256" key="11">
    <source>
        <dbReference type="ARBA" id="ARBA00053662"/>
    </source>
</evidence>
<evidence type="ECO:0000256" key="1">
    <source>
        <dbReference type="ARBA" id="ARBA00004613"/>
    </source>
</evidence>
<dbReference type="OrthoDB" id="190265at2759"/>
<gene>
    <name evidence="15" type="ORF">PPENT_87.1.T0630002</name>
</gene>
<keyword evidence="4 12" id="KW-0732">Signal</keyword>
<evidence type="ECO:0000256" key="2">
    <source>
        <dbReference type="ARBA" id="ARBA00022525"/>
    </source>
</evidence>
<comment type="function">
    <text evidence="11">May be involved in extracellular digestion.</text>
</comment>
<comment type="caution">
    <text evidence="15">The sequence shown here is derived from an EMBL/GenBank/DDBJ whole genome shotgun (WGS) entry which is preliminary data.</text>
</comment>
<evidence type="ECO:0000256" key="9">
    <source>
        <dbReference type="ARBA" id="ARBA00036319"/>
    </source>
</evidence>
<dbReference type="InterPro" id="IPR000668">
    <property type="entry name" value="Peptidase_C1A_C"/>
</dbReference>
<dbReference type="GO" id="GO:0006508">
    <property type="term" value="P:proteolysis"/>
    <property type="evidence" value="ECO:0007669"/>
    <property type="project" value="UniProtKB-KW"/>
</dbReference>
<dbReference type="EC" id="3.4.22.15" evidence="10"/>
<feature type="signal peptide" evidence="12">
    <location>
        <begin position="1"/>
        <end position="23"/>
    </location>
</feature>
<dbReference type="Pfam" id="PF00112">
    <property type="entry name" value="Peptidase_C1"/>
    <property type="match status" value="1"/>
</dbReference>
<evidence type="ECO:0000313" key="15">
    <source>
        <dbReference type="EMBL" id="CAD8175331.1"/>
    </source>
</evidence>
<proteinExistence type="predicted"/>
<dbReference type="InterPro" id="IPR013201">
    <property type="entry name" value="Prot_inhib_I29"/>
</dbReference>
<dbReference type="GO" id="GO:0005576">
    <property type="term" value="C:extracellular region"/>
    <property type="evidence" value="ECO:0007669"/>
    <property type="project" value="UniProtKB-SubCell"/>
</dbReference>
<dbReference type="AlphaFoldDB" id="A0A8S1VFH5"/>
<protein>
    <recommendedName>
        <fullName evidence="10">cathepsin L</fullName>
        <ecNumber evidence="10">3.4.22.15</ecNumber>
    </recommendedName>
</protein>
<keyword evidence="16" id="KW-1185">Reference proteome</keyword>
<feature type="domain" description="Peptidase C1A papain C-terminal" evidence="13">
    <location>
        <begin position="119"/>
        <end position="322"/>
    </location>
</feature>
<evidence type="ECO:0000256" key="7">
    <source>
        <dbReference type="ARBA" id="ARBA00023145"/>
    </source>
</evidence>
<dbReference type="CDD" id="cd02248">
    <property type="entry name" value="Peptidase_C1A"/>
    <property type="match status" value="1"/>
</dbReference>
<dbReference type="GO" id="GO:0004197">
    <property type="term" value="F:cysteine-type endopeptidase activity"/>
    <property type="evidence" value="ECO:0007669"/>
    <property type="project" value="UniProtKB-EC"/>
</dbReference>
<keyword evidence="3" id="KW-0645">Protease</keyword>
<dbReference type="EMBL" id="CAJJDO010000063">
    <property type="protein sequence ID" value="CAD8175331.1"/>
    <property type="molecule type" value="Genomic_DNA"/>
</dbReference>
<dbReference type="SMART" id="SM00848">
    <property type="entry name" value="Inhibitor_I29"/>
    <property type="match status" value="1"/>
</dbReference>
<keyword evidence="8" id="KW-1015">Disulfide bond</keyword>
<reference evidence="15" key="1">
    <citation type="submission" date="2021-01" db="EMBL/GenBank/DDBJ databases">
        <authorList>
            <consortium name="Genoscope - CEA"/>
            <person name="William W."/>
        </authorList>
    </citation>
    <scope>NUCLEOTIDE SEQUENCE</scope>
</reference>
<dbReference type="SMART" id="SM00645">
    <property type="entry name" value="Pept_C1"/>
    <property type="match status" value="1"/>
</dbReference>
<dbReference type="PANTHER" id="PTHR12411">
    <property type="entry name" value="CYSTEINE PROTEASE FAMILY C1-RELATED"/>
    <property type="match status" value="1"/>
</dbReference>
<comment type="catalytic activity">
    <reaction evidence="9">
        <text>Specificity close to that of papain. As compared to cathepsin B, cathepsin L exhibits higher activity toward protein substrates, but has little activity on Z-Arg-Arg-NHMec, and no peptidyl-dipeptidase activity.</text>
        <dbReference type="EC" id="3.4.22.15"/>
    </reaction>
</comment>
<evidence type="ECO:0000256" key="4">
    <source>
        <dbReference type="ARBA" id="ARBA00022729"/>
    </source>
</evidence>
<evidence type="ECO:0000256" key="10">
    <source>
        <dbReference type="ARBA" id="ARBA00038911"/>
    </source>
</evidence>
<dbReference type="InterPro" id="IPR039417">
    <property type="entry name" value="Peptidase_C1A_papain-like"/>
</dbReference>
<evidence type="ECO:0000313" key="16">
    <source>
        <dbReference type="Proteomes" id="UP000689195"/>
    </source>
</evidence>
<feature type="domain" description="Cathepsin propeptide inhibitor" evidence="14">
    <location>
        <begin position="36"/>
        <end position="94"/>
    </location>
</feature>
<evidence type="ECO:0000256" key="5">
    <source>
        <dbReference type="ARBA" id="ARBA00022801"/>
    </source>
</evidence>
<evidence type="ECO:0000256" key="12">
    <source>
        <dbReference type="SAM" id="SignalP"/>
    </source>
</evidence>
<comment type="subcellular location">
    <subcellularLocation>
        <location evidence="1">Secreted</location>
    </subcellularLocation>
</comment>
<evidence type="ECO:0000256" key="8">
    <source>
        <dbReference type="ARBA" id="ARBA00023157"/>
    </source>
</evidence>
<evidence type="ECO:0000259" key="14">
    <source>
        <dbReference type="SMART" id="SM00848"/>
    </source>
</evidence>
<keyword evidence="5" id="KW-0378">Hydrolase</keyword>
<dbReference type="InterPro" id="IPR013128">
    <property type="entry name" value="Peptidase_C1A"/>
</dbReference>